<dbReference type="AlphaFoldDB" id="A0A0L6V3B3"/>
<reference evidence="1 2" key="1">
    <citation type="submission" date="2015-08" db="EMBL/GenBank/DDBJ databases">
        <title>Next Generation Sequencing and Analysis of the Genome of Puccinia sorghi L Schw, the Causal Agent of Maize Common Rust.</title>
        <authorList>
            <person name="Rochi L."/>
            <person name="Burguener G."/>
            <person name="Darino M."/>
            <person name="Turjanski A."/>
            <person name="Kreff E."/>
            <person name="Dieguez M.J."/>
            <person name="Sacco F."/>
        </authorList>
    </citation>
    <scope>NUCLEOTIDE SEQUENCE [LARGE SCALE GENOMIC DNA]</scope>
    <source>
        <strain evidence="1 2">RO10H11247</strain>
    </source>
</reference>
<gene>
    <name evidence="1" type="ORF">VP01_2723g3</name>
</gene>
<sequence length="119" mass="14217">MPQKFNYELIFHNSCKDEKFLRYLDTELNLCICFDKLNKNNEPLVPLAFDLYQLPSHNQAQNSIQDMSFIHNLIKFSTGTLKQWRGLDRTKLNFTKKRKINFKRPYLSRKNSTIRGCQI</sequence>
<organism evidence="1 2">
    <name type="scientific">Puccinia sorghi</name>
    <dbReference type="NCBI Taxonomy" id="27349"/>
    <lineage>
        <taxon>Eukaryota</taxon>
        <taxon>Fungi</taxon>
        <taxon>Dikarya</taxon>
        <taxon>Basidiomycota</taxon>
        <taxon>Pucciniomycotina</taxon>
        <taxon>Pucciniomycetes</taxon>
        <taxon>Pucciniales</taxon>
        <taxon>Pucciniaceae</taxon>
        <taxon>Puccinia</taxon>
    </lineage>
</organism>
<dbReference type="Proteomes" id="UP000037035">
    <property type="component" value="Unassembled WGS sequence"/>
</dbReference>
<name>A0A0L6V3B3_9BASI</name>
<dbReference type="EMBL" id="LAVV01007639">
    <property type="protein sequence ID" value="KNZ55273.1"/>
    <property type="molecule type" value="Genomic_DNA"/>
</dbReference>
<evidence type="ECO:0000313" key="1">
    <source>
        <dbReference type="EMBL" id="KNZ55273.1"/>
    </source>
</evidence>
<keyword evidence="2" id="KW-1185">Reference proteome</keyword>
<proteinExistence type="predicted"/>
<evidence type="ECO:0000313" key="2">
    <source>
        <dbReference type="Proteomes" id="UP000037035"/>
    </source>
</evidence>
<protein>
    <submittedName>
        <fullName evidence="1">Uncharacterized protein</fullName>
    </submittedName>
</protein>
<accession>A0A0L6V3B3</accession>
<comment type="caution">
    <text evidence="1">The sequence shown here is derived from an EMBL/GenBank/DDBJ whole genome shotgun (WGS) entry which is preliminary data.</text>
</comment>
<dbReference type="VEuPathDB" id="FungiDB:VP01_2723g3"/>